<dbReference type="Proteomes" id="UP000291088">
    <property type="component" value="Unassembled WGS sequence"/>
</dbReference>
<evidence type="ECO:0000313" key="3">
    <source>
        <dbReference type="Proteomes" id="UP000291088"/>
    </source>
</evidence>
<protein>
    <submittedName>
        <fullName evidence="2">DUF1772 domain-containing protein</fullName>
    </submittedName>
</protein>
<sequence length="159" mass="16929">MVNVVISVLLWFSAIGCGLLAGLYFAFSTFIMRALDRTGAEAGAAAMNAINVEILRSTFMPFFLGTTVSSAILALIALLRWGEPGSLSTLFGGVLYVVGMFGVTMVFNVPLNNRLSRAGSGDVSAVWRNYLDVWTRWNHVRTLTSAAASALFIAAIAAG</sequence>
<keyword evidence="1" id="KW-0472">Membrane</keyword>
<dbReference type="OrthoDB" id="428263at2"/>
<reference evidence="2 3" key="1">
    <citation type="submission" date="2019-01" db="EMBL/GenBank/DDBJ databases">
        <authorList>
            <person name="Deng T."/>
        </authorList>
    </citation>
    <scope>NUCLEOTIDE SEQUENCE [LARGE SCALE GENOMIC DNA]</scope>
    <source>
        <strain evidence="2 3">F8825</strain>
    </source>
</reference>
<evidence type="ECO:0000256" key="1">
    <source>
        <dbReference type="SAM" id="Phobius"/>
    </source>
</evidence>
<comment type="caution">
    <text evidence="2">The sequence shown here is derived from an EMBL/GenBank/DDBJ whole genome shotgun (WGS) entry which is preliminary data.</text>
</comment>
<dbReference type="RefSeq" id="WP_129333239.1">
    <property type="nucleotide sequence ID" value="NZ_SDVB01000253.1"/>
</dbReference>
<proteinExistence type="predicted"/>
<evidence type="ECO:0000313" key="2">
    <source>
        <dbReference type="EMBL" id="RYC09836.1"/>
    </source>
</evidence>
<organism evidence="2 3">
    <name type="scientific">Ciceribacter ferrooxidans</name>
    <dbReference type="NCBI Taxonomy" id="2509717"/>
    <lineage>
        <taxon>Bacteria</taxon>
        <taxon>Pseudomonadati</taxon>
        <taxon>Pseudomonadota</taxon>
        <taxon>Alphaproteobacteria</taxon>
        <taxon>Hyphomicrobiales</taxon>
        <taxon>Rhizobiaceae</taxon>
        <taxon>Ciceribacter</taxon>
    </lineage>
</organism>
<feature type="transmembrane region" description="Helical" evidence="1">
    <location>
        <begin position="87"/>
        <end position="107"/>
    </location>
</feature>
<keyword evidence="3" id="KW-1185">Reference proteome</keyword>
<dbReference type="InterPro" id="IPR013901">
    <property type="entry name" value="Anthrone_oxy"/>
</dbReference>
<name>A0A4Q2SUX2_9HYPH</name>
<keyword evidence="1" id="KW-1133">Transmembrane helix</keyword>
<feature type="transmembrane region" description="Helical" evidence="1">
    <location>
        <begin position="62"/>
        <end position="81"/>
    </location>
</feature>
<accession>A0A4Q2SUX2</accession>
<dbReference type="AlphaFoldDB" id="A0A4Q2SUX2"/>
<gene>
    <name evidence="2" type="ORF">EUU22_17265</name>
</gene>
<keyword evidence="1" id="KW-0812">Transmembrane</keyword>
<dbReference type="Pfam" id="PF08592">
    <property type="entry name" value="Anthrone_oxy"/>
    <property type="match status" value="1"/>
</dbReference>
<dbReference type="EMBL" id="SDVB01000253">
    <property type="protein sequence ID" value="RYC09836.1"/>
    <property type="molecule type" value="Genomic_DNA"/>
</dbReference>
<feature type="transmembrane region" description="Helical" evidence="1">
    <location>
        <begin position="6"/>
        <end position="27"/>
    </location>
</feature>